<comment type="caution">
    <text evidence="2">The sequence shown here is derived from an EMBL/GenBank/DDBJ whole genome shotgun (WGS) entry which is preliminary data.</text>
</comment>
<organism evidence="2 3">
    <name type="scientific">Donghicola mangrovi</name>
    <dbReference type="NCBI Taxonomy" id="2729614"/>
    <lineage>
        <taxon>Bacteria</taxon>
        <taxon>Pseudomonadati</taxon>
        <taxon>Pseudomonadota</taxon>
        <taxon>Alphaproteobacteria</taxon>
        <taxon>Rhodobacterales</taxon>
        <taxon>Roseobacteraceae</taxon>
        <taxon>Donghicola</taxon>
    </lineage>
</organism>
<dbReference type="InterPro" id="IPR000182">
    <property type="entry name" value="GNAT_dom"/>
</dbReference>
<evidence type="ECO:0000313" key="3">
    <source>
        <dbReference type="Proteomes" id="UP000592216"/>
    </source>
</evidence>
<dbReference type="InterPro" id="IPR016181">
    <property type="entry name" value="Acyl_CoA_acyltransferase"/>
</dbReference>
<keyword evidence="2" id="KW-0808">Transferase</keyword>
<dbReference type="RefSeq" id="WP_177156959.1">
    <property type="nucleotide sequence ID" value="NZ_JABCJE010000002.1"/>
</dbReference>
<evidence type="ECO:0000313" key="2">
    <source>
        <dbReference type="EMBL" id="NVO22802.1"/>
    </source>
</evidence>
<dbReference type="Pfam" id="PF00583">
    <property type="entry name" value="Acetyltransf_1"/>
    <property type="match status" value="1"/>
</dbReference>
<dbReference type="Proteomes" id="UP000592216">
    <property type="component" value="Unassembled WGS sequence"/>
</dbReference>
<dbReference type="Gene3D" id="3.40.630.30">
    <property type="match status" value="1"/>
</dbReference>
<name>A0A850Q440_9RHOB</name>
<proteinExistence type="predicted"/>
<dbReference type="AlphaFoldDB" id="A0A850Q440"/>
<dbReference type="EMBL" id="JABCJE010000002">
    <property type="protein sequence ID" value="NVO22802.1"/>
    <property type="molecule type" value="Genomic_DNA"/>
</dbReference>
<feature type="domain" description="N-acetyltransferase" evidence="1">
    <location>
        <begin position="4"/>
        <end position="172"/>
    </location>
</feature>
<evidence type="ECO:0000259" key="1">
    <source>
        <dbReference type="PROSITE" id="PS51186"/>
    </source>
</evidence>
<dbReference type="GO" id="GO:0016747">
    <property type="term" value="F:acyltransferase activity, transferring groups other than amino-acyl groups"/>
    <property type="evidence" value="ECO:0007669"/>
    <property type="project" value="InterPro"/>
</dbReference>
<reference evidence="2 3" key="1">
    <citation type="submission" date="2020-04" db="EMBL/GenBank/DDBJ databases">
        <title>Donghicola sp., a member of the Rhodobacteraceae family isolated from mangrove forest in Thailand.</title>
        <authorList>
            <person name="Charoenyingcharoen P."/>
            <person name="Yukphan P."/>
        </authorList>
    </citation>
    <scope>NUCLEOTIDE SEQUENCE [LARGE SCALE GENOMIC DNA]</scope>
    <source>
        <strain evidence="2 3">B5-SW-15</strain>
    </source>
</reference>
<dbReference type="SUPFAM" id="SSF55729">
    <property type="entry name" value="Acyl-CoA N-acyltransferases (Nat)"/>
    <property type="match status" value="1"/>
</dbReference>
<accession>A0A850Q440</accession>
<protein>
    <submittedName>
        <fullName evidence="2">GNAT family N-acetyltransferase</fullName>
    </submittedName>
</protein>
<dbReference type="PROSITE" id="PS51186">
    <property type="entry name" value="GNAT"/>
    <property type="match status" value="1"/>
</dbReference>
<gene>
    <name evidence="2" type="ORF">HJ536_05470</name>
</gene>
<sequence>MGGFSVRAGTGADADRIAGVHVACWRETYRGMVPDFLIDQMTVMGRAEMWRGVFAAFEEGAFGATAVLEQDSLAVGFVGYCAQRNAALRAAGYGGEITAMYVRRACQGQGAGRLLMGWCADGLLAAGIGAGALWALRENAPARAFYAHLGGELCGEKQEDRDGAVLHSVAYGWPDLRVLAGSLK</sequence>